<comment type="subcellular location">
    <subcellularLocation>
        <location evidence="1">Cell membrane</location>
        <topology evidence="1">Multi-pass membrane protein</topology>
    </subcellularLocation>
</comment>
<gene>
    <name evidence="4" type="ORF">DND132_1905</name>
</gene>
<dbReference type="InterPro" id="IPR050721">
    <property type="entry name" value="Trk_Ktr_HKT_K-transport"/>
</dbReference>
<evidence type="ECO:0000256" key="1">
    <source>
        <dbReference type="ARBA" id="ARBA00004651"/>
    </source>
</evidence>
<dbReference type="InterPro" id="IPR013099">
    <property type="entry name" value="K_chnl_dom"/>
</dbReference>
<dbReference type="Pfam" id="PF02254">
    <property type="entry name" value="TrkA_N"/>
    <property type="match status" value="1"/>
</dbReference>
<feature type="domain" description="RCK N-terminal" evidence="3">
    <location>
        <begin position="126"/>
        <end position="266"/>
    </location>
</feature>
<name>F0JGS1_9BACT</name>
<sequence>MKNVEAPRPLPALRDAVFGWFRNPFGKLTLLIAGLLVVATGGFWFFELYPKGTIHDAFGALWWAVVTLTTVGYGDVVPATTGGKVMGLIVMICGIGLVSTLTGNLASMLVEHKAKKRKGLLKVNLTNHVIVIGWNDFGQELVNSLRDKGVLRTREGGQSDLVLINELTTDQRETLALQIDMDDRLRFVWGSPAQESVLLKAQPDRARVIYLLSGARDCDPKDADQATLYCALTLRELAPKVPIYGEVALPENRKHLLRAGVNEILVHGQLTSTILGLMGANPSLWTLLQDMLGMRGAGGLDVRALTGEEKAMTWGELLPRFRADGLLPLGVAQASRELSLEDVLDQGSALDQFILELFQSSGQETRLGDSGPRVLANPPDSERLENFDAVLFLKPGETR</sequence>
<dbReference type="PANTHER" id="PTHR43833">
    <property type="entry name" value="POTASSIUM CHANNEL PROTEIN 2-RELATED-RELATED"/>
    <property type="match status" value="1"/>
</dbReference>
<dbReference type="InterPro" id="IPR036291">
    <property type="entry name" value="NAD(P)-bd_dom_sf"/>
</dbReference>
<protein>
    <submittedName>
        <fullName evidence="4">Ion transport 2 domain protein</fullName>
    </submittedName>
</protein>
<evidence type="ECO:0000256" key="2">
    <source>
        <dbReference type="SAM" id="Phobius"/>
    </source>
</evidence>
<dbReference type="EMBL" id="CP003220">
    <property type="protein sequence ID" value="EGB15111.1"/>
    <property type="molecule type" value="Genomic_DNA"/>
</dbReference>
<evidence type="ECO:0000313" key="4">
    <source>
        <dbReference type="EMBL" id="EGB15111.1"/>
    </source>
</evidence>
<keyword evidence="2" id="KW-1133">Transmembrane helix</keyword>
<dbReference type="Gene3D" id="1.10.287.70">
    <property type="match status" value="1"/>
</dbReference>
<dbReference type="RefSeq" id="WP_014322538.1">
    <property type="nucleotide sequence ID" value="NC_016803.1"/>
</dbReference>
<dbReference type="HOGENOM" id="CLU_050982_1_2_7"/>
<dbReference type="STRING" id="641491.DND132_1905"/>
<dbReference type="AlphaFoldDB" id="F0JGS1"/>
<dbReference type="SUPFAM" id="SSF81324">
    <property type="entry name" value="Voltage-gated potassium channels"/>
    <property type="match status" value="1"/>
</dbReference>
<dbReference type="PROSITE" id="PS51201">
    <property type="entry name" value="RCK_N"/>
    <property type="match status" value="1"/>
</dbReference>
<dbReference type="GO" id="GO:0006813">
    <property type="term" value="P:potassium ion transport"/>
    <property type="evidence" value="ECO:0007669"/>
    <property type="project" value="InterPro"/>
</dbReference>
<keyword evidence="2" id="KW-0812">Transmembrane</keyword>
<organism evidence="4 5">
    <name type="scientific">Pseudodesulfovibrio mercurii</name>
    <dbReference type="NCBI Taxonomy" id="641491"/>
    <lineage>
        <taxon>Bacteria</taxon>
        <taxon>Pseudomonadati</taxon>
        <taxon>Thermodesulfobacteriota</taxon>
        <taxon>Desulfovibrionia</taxon>
        <taxon>Desulfovibrionales</taxon>
        <taxon>Desulfovibrionaceae</taxon>
    </lineage>
</organism>
<dbReference type="PANTHER" id="PTHR43833:SF9">
    <property type="entry name" value="POTASSIUM CHANNEL PROTEIN YUGO-RELATED"/>
    <property type="match status" value="1"/>
</dbReference>
<keyword evidence="2" id="KW-0472">Membrane</keyword>
<reference evidence="4 5" key="1">
    <citation type="journal article" date="2011" name="J. Bacteriol.">
        <title>Genome sequence of the mercury-methylating strain Desulfovibrio desulfuricans ND132.</title>
        <authorList>
            <person name="Brown S.D."/>
            <person name="Gilmour C.C."/>
            <person name="Kucken A.M."/>
            <person name="Wall J.D."/>
            <person name="Elias D.A."/>
            <person name="Brandt C.C."/>
            <person name="Podar M."/>
            <person name="Chertkov O."/>
            <person name="Held B."/>
            <person name="Bruce D.C."/>
            <person name="Detter J.C."/>
            <person name="Tapia R."/>
            <person name="Han C.S."/>
            <person name="Goodwin L.A."/>
            <person name="Cheng J.F."/>
            <person name="Pitluck S."/>
            <person name="Woyke T."/>
            <person name="Mikhailova N."/>
            <person name="Ivanova N.N."/>
            <person name="Han J."/>
            <person name="Lucas S."/>
            <person name="Lapidus A.L."/>
            <person name="Land M.L."/>
            <person name="Hauser L.J."/>
            <person name="Palumbo A.V."/>
        </authorList>
    </citation>
    <scope>NUCLEOTIDE SEQUENCE [LARGE SCALE GENOMIC DNA]</scope>
    <source>
        <strain evidence="4 5">ND132</strain>
    </source>
</reference>
<dbReference type="GO" id="GO:0005886">
    <property type="term" value="C:plasma membrane"/>
    <property type="evidence" value="ECO:0007669"/>
    <property type="project" value="UniProtKB-SubCell"/>
</dbReference>
<dbReference type="SUPFAM" id="SSF51735">
    <property type="entry name" value="NAD(P)-binding Rossmann-fold domains"/>
    <property type="match status" value="1"/>
</dbReference>
<dbReference type="eggNOG" id="COG1226">
    <property type="taxonomic scope" value="Bacteria"/>
</dbReference>
<dbReference type="PRINTS" id="PR00169">
    <property type="entry name" value="KCHANNEL"/>
</dbReference>
<dbReference type="Pfam" id="PF07885">
    <property type="entry name" value="Ion_trans_2"/>
    <property type="match status" value="1"/>
</dbReference>
<feature type="transmembrane region" description="Helical" evidence="2">
    <location>
        <begin position="85"/>
        <end position="110"/>
    </location>
</feature>
<accession>F0JGS1</accession>
<dbReference type="InterPro" id="IPR003148">
    <property type="entry name" value="RCK_N"/>
</dbReference>
<feature type="transmembrane region" description="Helical" evidence="2">
    <location>
        <begin position="53"/>
        <end position="73"/>
    </location>
</feature>
<dbReference type="KEGG" id="ddn:DND132_1905"/>
<proteinExistence type="predicted"/>
<dbReference type="Proteomes" id="UP000007845">
    <property type="component" value="Chromosome"/>
</dbReference>
<evidence type="ECO:0000313" key="5">
    <source>
        <dbReference type="Proteomes" id="UP000007845"/>
    </source>
</evidence>
<dbReference type="Gene3D" id="3.40.50.720">
    <property type="entry name" value="NAD(P)-binding Rossmann-like Domain"/>
    <property type="match status" value="1"/>
</dbReference>
<keyword evidence="5" id="KW-1185">Reference proteome</keyword>
<dbReference type="SMR" id="F0JGS1"/>
<feature type="transmembrane region" description="Helical" evidence="2">
    <location>
        <begin position="28"/>
        <end position="46"/>
    </location>
</feature>
<evidence type="ECO:0000259" key="3">
    <source>
        <dbReference type="PROSITE" id="PS51201"/>
    </source>
</evidence>